<evidence type="ECO:0000256" key="1">
    <source>
        <dbReference type="ARBA" id="ARBA00022617"/>
    </source>
</evidence>
<evidence type="ECO:0000313" key="6">
    <source>
        <dbReference type="Proteomes" id="UP000290289"/>
    </source>
</evidence>
<dbReference type="GO" id="GO:0020037">
    <property type="term" value="F:heme binding"/>
    <property type="evidence" value="ECO:0007669"/>
    <property type="project" value="InterPro"/>
</dbReference>
<dbReference type="GO" id="GO:0046872">
    <property type="term" value="F:metal ion binding"/>
    <property type="evidence" value="ECO:0007669"/>
    <property type="project" value="UniProtKB-KW"/>
</dbReference>
<dbReference type="GO" id="GO:0005737">
    <property type="term" value="C:cytoplasm"/>
    <property type="evidence" value="ECO:0007669"/>
    <property type="project" value="TreeGrafter"/>
</dbReference>
<keyword evidence="3" id="KW-0408">Iron</keyword>
<evidence type="ECO:0000313" key="5">
    <source>
        <dbReference type="EMBL" id="RXH77030.1"/>
    </source>
</evidence>
<dbReference type="Proteomes" id="UP000290289">
    <property type="component" value="Chromosome 14"/>
</dbReference>
<dbReference type="STRING" id="3750.A0A498I1N0"/>
<evidence type="ECO:0000256" key="3">
    <source>
        <dbReference type="ARBA" id="ARBA00023004"/>
    </source>
</evidence>
<dbReference type="PANTHER" id="PTHR46237:SF1">
    <property type="entry name" value="CYTOCHROME B5 REDUCTASE 4"/>
    <property type="match status" value="1"/>
</dbReference>
<dbReference type="PANTHER" id="PTHR46237">
    <property type="entry name" value="CYTOCHROME B5 REDUCTASE 4 FAMILY MEMBER"/>
    <property type="match status" value="1"/>
</dbReference>
<protein>
    <recommendedName>
        <fullName evidence="4">Cytochrome b5 heme-binding domain-containing protein</fullName>
    </recommendedName>
</protein>
<dbReference type="InterPro" id="IPR036400">
    <property type="entry name" value="Cyt_B5-like_heme/steroid_sf"/>
</dbReference>
<evidence type="ECO:0000256" key="2">
    <source>
        <dbReference type="ARBA" id="ARBA00022723"/>
    </source>
</evidence>
<dbReference type="PROSITE" id="PS00191">
    <property type="entry name" value="CYTOCHROME_B5_1"/>
    <property type="match status" value="1"/>
</dbReference>
<dbReference type="InterPro" id="IPR018506">
    <property type="entry name" value="Cyt_B5_heme-BS"/>
</dbReference>
<keyword evidence="6" id="KW-1185">Reference proteome</keyword>
<dbReference type="EMBL" id="RDQH01000340">
    <property type="protein sequence ID" value="RXH77030.1"/>
    <property type="molecule type" value="Genomic_DNA"/>
</dbReference>
<keyword evidence="1" id="KW-0349">Heme</keyword>
<evidence type="ECO:0000259" key="4">
    <source>
        <dbReference type="Pfam" id="PF00173"/>
    </source>
</evidence>
<reference evidence="5 6" key="1">
    <citation type="submission" date="2018-10" db="EMBL/GenBank/DDBJ databases">
        <title>A high-quality apple genome assembly.</title>
        <authorList>
            <person name="Hu J."/>
        </authorList>
    </citation>
    <scope>NUCLEOTIDE SEQUENCE [LARGE SCALE GENOMIC DNA]</scope>
    <source>
        <strain evidence="6">cv. HFTH1</strain>
        <tissue evidence="5">Young leaf</tissue>
    </source>
</reference>
<gene>
    <name evidence="5" type="ORF">DVH24_019918</name>
</gene>
<name>A0A498I1N0_MALDO</name>
<organism evidence="5 6">
    <name type="scientific">Malus domestica</name>
    <name type="common">Apple</name>
    <name type="synonym">Pyrus malus</name>
    <dbReference type="NCBI Taxonomy" id="3750"/>
    <lineage>
        <taxon>Eukaryota</taxon>
        <taxon>Viridiplantae</taxon>
        <taxon>Streptophyta</taxon>
        <taxon>Embryophyta</taxon>
        <taxon>Tracheophyta</taxon>
        <taxon>Spermatophyta</taxon>
        <taxon>Magnoliopsida</taxon>
        <taxon>eudicotyledons</taxon>
        <taxon>Gunneridae</taxon>
        <taxon>Pentapetalae</taxon>
        <taxon>rosids</taxon>
        <taxon>fabids</taxon>
        <taxon>Rosales</taxon>
        <taxon>Rosaceae</taxon>
        <taxon>Amygdaloideae</taxon>
        <taxon>Maleae</taxon>
        <taxon>Malus</taxon>
    </lineage>
</organism>
<dbReference type="InterPro" id="IPR001199">
    <property type="entry name" value="Cyt_B5-like_heme/steroid-bd"/>
</dbReference>
<dbReference type="InterPro" id="IPR051872">
    <property type="entry name" value="Cytochrome_b5/Flavoprotein_Rdt"/>
</dbReference>
<keyword evidence="2" id="KW-0479">Metal-binding</keyword>
<dbReference type="SUPFAM" id="SSF55856">
    <property type="entry name" value="Cytochrome b5-like heme/steroid binding domain"/>
    <property type="match status" value="1"/>
</dbReference>
<accession>A0A498I1N0</accession>
<sequence>MLVPLTASIYVPDTFHDAHQVLVDFGTSYIGKIFVEAARQFHNADWVTVRDGESDFVKQHQKRDSMCTVLKGRVYKLSPYMRFHPGGMYIF</sequence>
<feature type="domain" description="Cytochrome b5 heme-binding" evidence="4">
    <location>
        <begin position="57"/>
        <end position="88"/>
    </location>
</feature>
<dbReference type="AlphaFoldDB" id="A0A498I1N0"/>
<dbReference type="Pfam" id="PF00173">
    <property type="entry name" value="Cyt-b5"/>
    <property type="match status" value="1"/>
</dbReference>
<dbReference type="Gene3D" id="3.10.120.10">
    <property type="entry name" value="Cytochrome b5-like heme/steroid binding domain"/>
    <property type="match status" value="1"/>
</dbReference>
<proteinExistence type="predicted"/>
<comment type="caution">
    <text evidence="5">The sequence shown here is derived from an EMBL/GenBank/DDBJ whole genome shotgun (WGS) entry which is preliminary data.</text>
</comment>
<dbReference type="GO" id="GO:0004128">
    <property type="term" value="F:cytochrome-b5 reductase activity, acting on NAD(P)H"/>
    <property type="evidence" value="ECO:0007669"/>
    <property type="project" value="TreeGrafter"/>
</dbReference>